<dbReference type="AlphaFoldDB" id="A0A1G7IEU2"/>
<evidence type="ECO:0000313" key="2">
    <source>
        <dbReference type="EMBL" id="SDF11163.1"/>
    </source>
</evidence>
<gene>
    <name evidence="2" type="ORF">SAMN04487992_107203</name>
</gene>
<dbReference type="EMBL" id="FNBD01000007">
    <property type="protein sequence ID" value="SDF11163.1"/>
    <property type="molecule type" value="Genomic_DNA"/>
</dbReference>
<dbReference type="Gene3D" id="1.20.120.1490">
    <property type="match status" value="1"/>
</dbReference>
<name>A0A1G7IEU2_9FLAO</name>
<proteinExistence type="predicted"/>
<keyword evidence="1" id="KW-0812">Transmembrane</keyword>
<protein>
    <recommendedName>
        <fullName evidence="4">Heavy-metal resistance</fullName>
    </recommendedName>
</protein>
<organism evidence="2 3">
    <name type="scientific">Cellulophaga baltica</name>
    <dbReference type="NCBI Taxonomy" id="76594"/>
    <lineage>
        <taxon>Bacteria</taxon>
        <taxon>Pseudomonadati</taxon>
        <taxon>Bacteroidota</taxon>
        <taxon>Flavobacteriia</taxon>
        <taxon>Flavobacteriales</taxon>
        <taxon>Flavobacteriaceae</taxon>
        <taxon>Cellulophaga</taxon>
    </lineage>
</organism>
<evidence type="ECO:0000313" key="3">
    <source>
        <dbReference type="Proteomes" id="UP000182114"/>
    </source>
</evidence>
<sequence length="177" mass="21152">MSILGYFKFYWTDDIDKMNKNLITYIFLFFLIAVNGFFLVTYMTDGNKKQPTASEQPSNFIAKELGFDKGQLQQFRKITRKHRRSIRELSMENRGLKKQLWNSLADSTKKENQIDAITSLMGQIQQQKEQKTFYYFKDVERICTKKQRLKLQEIIKEALNKSEATHERPKFFEHKDE</sequence>
<evidence type="ECO:0008006" key="4">
    <source>
        <dbReference type="Google" id="ProtNLM"/>
    </source>
</evidence>
<accession>A0A1G7IEU2</accession>
<evidence type="ECO:0000256" key="1">
    <source>
        <dbReference type="SAM" id="Phobius"/>
    </source>
</evidence>
<dbReference type="Proteomes" id="UP000182114">
    <property type="component" value="Unassembled WGS sequence"/>
</dbReference>
<keyword evidence="1" id="KW-0472">Membrane</keyword>
<feature type="transmembrane region" description="Helical" evidence="1">
    <location>
        <begin position="22"/>
        <end position="42"/>
    </location>
</feature>
<keyword evidence="1" id="KW-1133">Transmembrane helix</keyword>
<keyword evidence="3" id="KW-1185">Reference proteome</keyword>
<reference evidence="3" key="1">
    <citation type="submission" date="2016-10" db="EMBL/GenBank/DDBJ databases">
        <authorList>
            <person name="Varghese N."/>
            <person name="Submissions S."/>
        </authorList>
    </citation>
    <scope>NUCLEOTIDE SEQUENCE [LARGE SCALE GENOMIC DNA]</scope>
    <source>
        <strain evidence="3">DSM 24729</strain>
    </source>
</reference>